<proteinExistence type="predicted"/>
<feature type="domain" description="OLD protein-like TOPRIM" evidence="2">
    <location>
        <begin position="414"/>
        <end position="450"/>
    </location>
</feature>
<protein>
    <submittedName>
        <fullName evidence="3">Uncharacterized protein</fullName>
    </submittedName>
</protein>
<dbReference type="EMBL" id="PIOC01000010">
    <property type="protein sequence ID" value="RDW20087.1"/>
    <property type="molecule type" value="Genomic_DNA"/>
</dbReference>
<evidence type="ECO:0000259" key="2">
    <source>
        <dbReference type="Pfam" id="PF20469"/>
    </source>
</evidence>
<name>A0A3D8PX23_9BACI</name>
<dbReference type="Pfam" id="PF20469">
    <property type="entry name" value="OLD-like_TOPRIM"/>
    <property type="match status" value="1"/>
</dbReference>
<accession>A0A3D8PX23</accession>
<dbReference type="Proteomes" id="UP000257143">
    <property type="component" value="Unassembled WGS sequence"/>
</dbReference>
<dbReference type="InterPro" id="IPR041685">
    <property type="entry name" value="AAA_GajA/Old/RecF-like"/>
</dbReference>
<dbReference type="PANTHER" id="PTHR43581">
    <property type="entry name" value="ATP/GTP PHOSPHATASE"/>
    <property type="match status" value="1"/>
</dbReference>
<reference evidence="4" key="1">
    <citation type="submission" date="2017-11" db="EMBL/GenBank/DDBJ databases">
        <authorList>
            <person name="Zhu W."/>
        </authorList>
    </citation>
    <scope>NUCLEOTIDE SEQUENCE [LARGE SCALE GENOMIC DNA]</scope>
    <source>
        <strain evidence="4">CAU 1183</strain>
    </source>
</reference>
<dbReference type="InterPro" id="IPR051396">
    <property type="entry name" value="Bact_Antivir_Def_Nuclease"/>
</dbReference>
<dbReference type="SUPFAM" id="SSF52540">
    <property type="entry name" value="P-loop containing nucleoside triphosphate hydrolases"/>
    <property type="match status" value="1"/>
</dbReference>
<sequence length="589" mass="68256">MIISKAKVYGYRNLKDIEINLNRLAIFIGDNNSGKSNLLRAITLPFLNDEIGKVSKNLGWYDINNDFKNNYFEFIVSNLERIRKSEIKIEEFTDVIPFVSVKVTFQPDGSDEFYIRKWNNSIDEAETLYKIEYKYYIEKPIQLLEHIKSILVDKNEEDIKNIKMNLLPIEMFKYTVIVPSTNEQVIFNDLINFKYNSLAAERDDFSNKNTQLGSQALVNLLHNKLDDEQKVKVEESYGIFFSELKEISNLEGVLNWQETSDLENAKEFFNQITLLPNMPSISSLLNNVRLGVGDEYLYSQGLGYRNLVYLLVMMNSIEVNQESALNILTIEEPEAHLSVNNEKLLASFINSILSTSKKTQLFISTHSSQFLNKLELENVTVVKEGKAFSLKSLIKTDHLNYLAKKPNLDFLKFLFSRRCILVEGPSEEMLIKSYLSMQDRELNDIEVISLHKGFTTMLDIWLKVNSGTSHRIGIIRDFDNQPNAQRNHEKYSEQHENVFVTTTSEYTLEPEFVKTEENFSKLKAYFSEKHNWREEDIETPDALAKKWQGAKTDIMLKFCQDFGSEQLEGVTLPKHIARILNFLKSGTKE</sequence>
<organism evidence="3 4">
    <name type="scientific">Oceanobacillus arenosus</name>
    <dbReference type="NCBI Taxonomy" id="1229153"/>
    <lineage>
        <taxon>Bacteria</taxon>
        <taxon>Bacillati</taxon>
        <taxon>Bacillota</taxon>
        <taxon>Bacilli</taxon>
        <taxon>Bacillales</taxon>
        <taxon>Bacillaceae</taxon>
        <taxon>Oceanobacillus</taxon>
    </lineage>
</organism>
<dbReference type="InterPro" id="IPR027417">
    <property type="entry name" value="P-loop_NTPase"/>
</dbReference>
<feature type="domain" description="Endonuclease GajA/Old nuclease/RecF-like AAA" evidence="1">
    <location>
        <begin position="1"/>
        <end position="370"/>
    </location>
</feature>
<dbReference type="PANTHER" id="PTHR43581:SF4">
    <property type="entry name" value="ATP_GTP PHOSPHATASE"/>
    <property type="match status" value="1"/>
</dbReference>
<dbReference type="RefSeq" id="WP_115771982.1">
    <property type="nucleotide sequence ID" value="NZ_PIOC01000010.1"/>
</dbReference>
<evidence type="ECO:0000313" key="4">
    <source>
        <dbReference type="Proteomes" id="UP000257143"/>
    </source>
</evidence>
<dbReference type="InterPro" id="IPR034139">
    <property type="entry name" value="TOPRIM_OLD"/>
</dbReference>
<dbReference type="Pfam" id="PF13175">
    <property type="entry name" value="AAA_15"/>
    <property type="match status" value="1"/>
</dbReference>
<comment type="caution">
    <text evidence="3">The sequence shown here is derived from an EMBL/GenBank/DDBJ whole genome shotgun (WGS) entry which is preliminary data.</text>
</comment>
<gene>
    <name evidence="3" type="ORF">CWR48_05020</name>
</gene>
<keyword evidence="4" id="KW-1185">Reference proteome</keyword>
<evidence type="ECO:0000313" key="3">
    <source>
        <dbReference type="EMBL" id="RDW20087.1"/>
    </source>
</evidence>
<evidence type="ECO:0000259" key="1">
    <source>
        <dbReference type="Pfam" id="PF13175"/>
    </source>
</evidence>
<dbReference type="OrthoDB" id="308933at2"/>
<dbReference type="AlphaFoldDB" id="A0A3D8PX23"/>
<dbReference type="Gene3D" id="3.40.50.300">
    <property type="entry name" value="P-loop containing nucleotide triphosphate hydrolases"/>
    <property type="match status" value="1"/>
</dbReference>